<feature type="non-terminal residue" evidence="2">
    <location>
        <position position="128"/>
    </location>
</feature>
<feature type="compositionally biased region" description="Basic residues" evidence="1">
    <location>
        <begin position="1"/>
        <end position="24"/>
    </location>
</feature>
<protein>
    <submittedName>
        <fullName evidence="2">Uncharacterized protein</fullName>
    </submittedName>
</protein>
<name>A0A843TX99_COLES</name>
<feature type="region of interest" description="Disordered" evidence="1">
    <location>
        <begin position="1"/>
        <end position="34"/>
    </location>
</feature>
<dbReference type="Proteomes" id="UP000652761">
    <property type="component" value="Unassembled WGS sequence"/>
</dbReference>
<accession>A0A843TX99</accession>
<keyword evidence="3" id="KW-1185">Reference proteome</keyword>
<dbReference type="EMBL" id="NMUH01000189">
    <property type="protein sequence ID" value="MQL74043.1"/>
    <property type="molecule type" value="Genomic_DNA"/>
</dbReference>
<evidence type="ECO:0000313" key="2">
    <source>
        <dbReference type="EMBL" id="MQL74043.1"/>
    </source>
</evidence>
<feature type="compositionally biased region" description="Basic and acidic residues" evidence="1">
    <location>
        <begin position="63"/>
        <end position="78"/>
    </location>
</feature>
<evidence type="ECO:0000313" key="3">
    <source>
        <dbReference type="Proteomes" id="UP000652761"/>
    </source>
</evidence>
<gene>
    <name evidence="2" type="ORF">Taro_006408</name>
</gene>
<reference evidence="2" key="1">
    <citation type="submission" date="2017-07" db="EMBL/GenBank/DDBJ databases">
        <title>Taro Niue Genome Assembly and Annotation.</title>
        <authorList>
            <person name="Atibalentja N."/>
            <person name="Keating K."/>
            <person name="Fields C.J."/>
        </authorList>
    </citation>
    <scope>NUCLEOTIDE SEQUENCE</scope>
    <source>
        <strain evidence="2">Niue_2</strain>
        <tissue evidence="2">Leaf</tissue>
    </source>
</reference>
<evidence type="ECO:0000256" key="1">
    <source>
        <dbReference type="SAM" id="MobiDB-lite"/>
    </source>
</evidence>
<feature type="region of interest" description="Disordered" evidence="1">
    <location>
        <begin position="48"/>
        <end position="78"/>
    </location>
</feature>
<feature type="compositionally biased region" description="Basic and acidic residues" evidence="1">
    <location>
        <begin position="25"/>
        <end position="34"/>
    </location>
</feature>
<organism evidence="2 3">
    <name type="scientific">Colocasia esculenta</name>
    <name type="common">Wild taro</name>
    <name type="synonym">Arum esculentum</name>
    <dbReference type="NCBI Taxonomy" id="4460"/>
    <lineage>
        <taxon>Eukaryota</taxon>
        <taxon>Viridiplantae</taxon>
        <taxon>Streptophyta</taxon>
        <taxon>Embryophyta</taxon>
        <taxon>Tracheophyta</taxon>
        <taxon>Spermatophyta</taxon>
        <taxon>Magnoliopsida</taxon>
        <taxon>Liliopsida</taxon>
        <taxon>Araceae</taxon>
        <taxon>Aroideae</taxon>
        <taxon>Colocasieae</taxon>
        <taxon>Colocasia</taxon>
    </lineage>
</organism>
<sequence length="128" mass="15215">MLSRRLQRILAKKKKFQSSKRYFKKNKDFKKPKVKDLKKGEPICYECKKPDTSRQSVRSSRNHNTERRKVQENQEDSRRKLWKRLGITVATRTTSQARVARKKKLTWINGPRNEVSNVGPFERGITLK</sequence>
<comment type="caution">
    <text evidence="2">The sequence shown here is derived from an EMBL/GenBank/DDBJ whole genome shotgun (WGS) entry which is preliminary data.</text>
</comment>
<proteinExistence type="predicted"/>
<dbReference type="AlphaFoldDB" id="A0A843TX99"/>